<feature type="compositionally biased region" description="Pro residues" evidence="5">
    <location>
        <begin position="595"/>
        <end position="604"/>
    </location>
</feature>
<dbReference type="InterPro" id="IPR001876">
    <property type="entry name" value="Znf_RanBP2"/>
</dbReference>
<feature type="compositionally biased region" description="Polar residues" evidence="5">
    <location>
        <begin position="682"/>
        <end position="691"/>
    </location>
</feature>
<organism evidence="7 8">
    <name type="scientific">Lentinula aciculospora</name>
    <dbReference type="NCBI Taxonomy" id="153920"/>
    <lineage>
        <taxon>Eukaryota</taxon>
        <taxon>Fungi</taxon>
        <taxon>Dikarya</taxon>
        <taxon>Basidiomycota</taxon>
        <taxon>Agaricomycotina</taxon>
        <taxon>Agaricomycetes</taxon>
        <taxon>Agaricomycetidae</taxon>
        <taxon>Agaricales</taxon>
        <taxon>Marasmiineae</taxon>
        <taxon>Omphalotaceae</taxon>
        <taxon>Lentinula</taxon>
    </lineage>
</organism>
<sequence length="1031" mass="108477">MSGPIRRDSRNLARSQIASPYGRLGSRKSAGVQPWSISNIIHYFNPLRLMYPAEQPVSKPSDTSGKEDANQAAAAESLASRGHQISSSLDAKKQSSPLASTSSETVNPPPPSISSVTSSISPMNGHDDVSPESPQKGLDYLSRYLGERPKDEPLSSIEAEELISIIKKSTPVEEHETFQFSRNNPSTPLRGNSPLFTSTNTNTIPFSFSPSYINAPFTPNSNPSPSKLLKQNPNGSYRWEGGGSAKYGRSRNRYQSPAFGSTPRSYGGRLVLRESPEKAAGPIKTDTKRRRIGEEVSTASSSFPPSGNNSALTPLIRSPAPAPSPTRAAEALRFPTSTPSRVSSSSQTNPVVTVGNGNGNELKTPSVNGMKSSTSISRLRAPIKPTTPVVPSPLRQAWGQSPSSPTPSSKSSDDGHSQATKAASYISELIKEVTPVRNLDVSNPYQAASPVKRSKSSKPKPKPARRTRASGRPSAPPESLVVNGNGKVDDGKEKEKEEKEKDKEKDRDVLEKYSAQAIIQATLPKGSKRSRAPVNIGKGLPNGLSSARSPSPPTSKPKSPFSTVPQIEEVADEDDDEDEKSRSNKKSKGSSSKFMPPPPPPPPVNGHKRKAAGFNNAAPVIEEVDDEMTGQATTTTPSEVIEAGNSRTRGMNGSAEKSKAPGSGPITPLSFSSSPSNRSSPFGTSGSSQKISAIPREPSKLRFSYKPEPSTLSEPSSTNTSESAPRIVSVFGGGSSKSTTSSIIQPSPAPNAFSFGMKVAETPAPISSSSAAVPVASASKPKTVADPKGHVQSLPITSLPIFSFDDEQPVASGSGLSSDSKSKAMAAAKEFPQSKLPLFDFDSPPVASTSSSISALKVPSQAPKSFDWNAAGIKAPESVSEWTCAECMLKNKDSVAKCVICDADRPGAIVKIPIQSFDWSAAGMKKPGGAGADAEWTCSDCMLKNSASAVSKCTICDAPRPSPSSNTTTNSASVAAVGATTSPFKAPIQSFNWGAAGLKPPEPKAGVWDCSTCGLANPEKTMKCEVCDSPK</sequence>
<dbReference type="InterPro" id="IPR036443">
    <property type="entry name" value="Znf_RanBP2_sf"/>
</dbReference>
<evidence type="ECO:0000256" key="3">
    <source>
        <dbReference type="ARBA" id="ARBA00022833"/>
    </source>
</evidence>
<feature type="compositionally biased region" description="Low complexity" evidence="5">
    <location>
        <begin position="707"/>
        <end position="744"/>
    </location>
</feature>
<keyword evidence="1" id="KW-0479">Metal-binding</keyword>
<feature type="domain" description="RanBP2-type" evidence="6">
    <location>
        <begin position="878"/>
        <end position="907"/>
    </location>
</feature>
<feature type="compositionally biased region" description="Low complexity" evidence="5">
    <location>
        <begin position="401"/>
        <end position="410"/>
    </location>
</feature>
<feature type="compositionally biased region" description="Basic and acidic residues" evidence="5">
    <location>
        <begin position="1"/>
        <end position="11"/>
    </location>
</feature>
<evidence type="ECO:0000259" key="6">
    <source>
        <dbReference type="PROSITE" id="PS50199"/>
    </source>
</evidence>
<feature type="compositionally biased region" description="Low complexity" evidence="5">
    <location>
        <begin position="665"/>
        <end position="681"/>
    </location>
</feature>
<accession>A0A9W9A3U3</accession>
<keyword evidence="8" id="KW-1185">Reference proteome</keyword>
<feature type="domain" description="RanBP2-type" evidence="6">
    <location>
        <begin position="1004"/>
        <end position="1031"/>
    </location>
</feature>
<feature type="compositionally biased region" description="Polar residues" evidence="5">
    <location>
        <begin position="217"/>
        <end position="235"/>
    </location>
</feature>
<feature type="compositionally biased region" description="Low complexity" evidence="5">
    <location>
        <begin position="70"/>
        <end position="79"/>
    </location>
</feature>
<reference evidence="7" key="1">
    <citation type="submission" date="2022-08" db="EMBL/GenBank/DDBJ databases">
        <title>A Global Phylogenomic Analysis of the Shiitake Genus Lentinula.</title>
        <authorList>
            <consortium name="DOE Joint Genome Institute"/>
            <person name="Sierra-Patev S."/>
            <person name="Min B."/>
            <person name="Naranjo-Ortiz M."/>
            <person name="Looney B."/>
            <person name="Konkel Z."/>
            <person name="Slot J.C."/>
            <person name="Sakamoto Y."/>
            <person name="Steenwyk J.L."/>
            <person name="Rokas A."/>
            <person name="Carro J."/>
            <person name="Camarero S."/>
            <person name="Ferreira P."/>
            <person name="Molpeceres G."/>
            <person name="Ruiz-Duenas F.J."/>
            <person name="Serrano A."/>
            <person name="Henrissat B."/>
            <person name="Drula E."/>
            <person name="Hughes K.W."/>
            <person name="Mata J.L."/>
            <person name="Ishikawa N.K."/>
            <person name="Vargas-Isla R."/>
            <person name="Ushijima S."/>
            <person name="Smith C.A."/>
            <person name="Ahrendt S."/>
            <person name="Andreopoulos W."/>
            <person name="He G."/>
            <person name="Labutti K."/>
            <person name="Lipzen A."/>
            <person name="Ng V."/>
            <person name="Riley R."/>
            <person name="Sandor L."/>
            <person name="Barry K."/>
            <person name="Martinez A.T."/>
            <person name="Xiao Y."/>
            <person name="Gibbons J.G."/>
            <person name="Terashima K."/>
            <person name="Grigoriev I.V."/>
            <person name="Hibbett D.S."/>
        </authorList>
    </citation>
    <scope>NUCLEOTIDE SEQUENCE</scope>
    <source>
        <strain evidence="7">JLM2183</strain>
    </source>
</reference>
<dbReference type="Gene3D" id="4.10.1060.10">
    <property type="entry name" value="Zinc finger, RanBP2-type"/>
    <property type="match status" value="3"/>
</dbReference>
<gene>
    <name evidence="7" type="ORF">J3R30DRAFT_3707517</name>
</gene>
<feature type="region of interest" description="Disordered" evidence="5">
    <location>
        <begin position="1"/>
        <end position="31"/>
    </location>
</feature>
<dbReference type="PROSITE" id="PS50199">
    <property type="entry name" value="ZF_RANBP2_2"/>
    <property type="match status" value="2"/>
</dbReference>
<dbReference type="Proteomes" id="UP001150266">
    <property type="component" value="Unassembled WGS sequence"/>
</dbReference>
<feature type="compositionally biased region" description="Polar residues" evidence="5">
    <location>
        <begin position="83"/>
        <end position="104"/>
    </location>
</feature>
<evidence type="ECO:0000256" key="5">
    <source>
        <dbReference type="SAM" id="MobiDB-lite"/>
    </source>
</evidence>
<feature type="compositionally biased region" description="Low complexity" evidence="5">
    <location>
        <begin position="556"/>
        <end position="565"/>
    </location>
</feature>
<comment type="caution">
    <text evidence="7">The sequence shown here is derived from an EMBL/GenBank/DDBJ whole genome shotgun (WGS) entry which is preliminary data.</text>
</comment>
<dbReference type="Pfam" id="PF00641">
    <property type="entry name" value="Zn_ribbon_RanBP"/>
    <property type="match status" value="3"/>
</dbReference>
<keyword evidence="3" id="KW-0862">Zinc</keyword>
<dbReference type="SMART" id="SM00547">
    <property type="entry name" value="ZnF_RBZ"/>
    <property type="match status" value="3"/>
</dbReference>
<evidence type="ECO:0000313" key="7">
    <source>
        <dbReference type="EMBL" id="KAJ4473598.1"/>
    </source>
</evidence>
<dbReference type="EMBL" id="JAOTPV010000017">
    <property type="protein sequence ID" value="KAJ4473598.1"/>
    <property type="molecule type" value="Genomic_DNA"/>
</dbReference>
<keyword evidence="2 4" id="KW-0863">Zinc-finger</keyword>
<feature type="region of interest" description="Disordered" evidence="5">
    <location>
        <begin position="54"/>
        <end position="137"/>
    </location>
</feature>
<dbReference type="GO" id="GO:0008270">
    <property type="term" value="F:zinc ion binding"/>
    <property type="evidence" value="ECO:0007669"/>
    <property type="project" value="UniProtKB-KW"/>
</dbReference>
<evidence type="ECO:0000256" key="1">
    <source>
        <dbReference type="ARBA" id="ARBA00022723"/>
    </source>
</evidence>
<proteinExistence type="predicted"/>
<evidence type="ECO:0000256" key="2">
    <source>
        <dbReference type="ARBA" id="ARBA00022771"/>
    </source>
</evidence>
<protein>
    <recommendedName>
        <fullName evidence="6">RanBP2-type domain-containing protein</fullName>
    </recommendedName>
</protein>
<dbReference type="SUPFAM" id="SSF90209">
    <property type="entry name" value="Ran binding protein zinc finger-like"/>
    <property type="match status" value="1"/>
</dbReference>
<feature type="compositionally biased region" description="Basic and acidic residues" evidence="5">
    <location>
        <begin position="487"/>
        <end position="511"/>
    </location>
</feature>
<feature type="compositionally biased region" description="Basic residues" evidence="5">
    <location>
        <begin position="452"/>
        <end position="469"/>
    </location>
</feature>
<feature type="compositionally biased region" description="Low complexity" evidence="5">
    <location>
        <begin position="325"/>
        <end position="355"/>
    </location>
</feature>
<evidence type="ECO:0000313" key="8">
    <source>
        <dbReference type="Proteomes" id="UP001150266"/>
    </source>
</evidence>
<dbReference type="OrthoDB" id="79830at2759"/>
<name>A0A9W9A3U3_9AGAR</name>
<feature type="region of interest" description="Disordered" evidence="5">
    <location>
        <begin position="217"/>
        <end position="751"/>
    </location>
</feature>
<feature type="compositionally biased region" description="Polar residues" evidence="5">
    <location>
        <begin position="297"/>
        <end position="312"/>
    </location>
</feature>
<dbReference type="AlphaFoldDB" id="A0A9W9A3U3"/>
<evidence type="ECO:0000256" key="4">
    <source>
        <dbReference type="PROSITE-ProRule" id="PRU00322"/>
    </source>
</evidence>
<feature type="compositionally biased region" description="Polar residues" evidence="5">
    <location>
        <begin position="361"/>
        <end position="377"/>
    </location>
</feature>
<feature type="compositionally biased region" description="Polar residues" evidence="5">
    <location>
        <begin position="253"/>
        <end position="264"/>
    </location>
</feature>
<feature type="compositionally biased region" description="Acidic residues" evidence="5">
    <location>
        <begin position="569"/>
        <end position="578"/>
    </location>
</feature>
<feature type="compositionally biased region" description="Low complexity" evidence="5">
    <location>
        <begin position="113"/>
        <end position="122"/>
    </location>
</feature>
<dbReference type="PROSITE" id="PS01358">
    <property type="entry name" value="ZF_RANBP2_1"/>
    <property type="match status" value="2"/>
</dbReference>